<dbReference type="Proteomes" id="UP000427769">
    <property type="component" value="Chromosome"/>
</dbReference>
<accession>A0A5K7Z296</accession>
<name>A0A5K7Z296_9BACT</name>
<proteinExistence type="inferred from homology"/>
<dbReference type="GO" id="GO:0046872">
    <property type="term" value="F:metal ion binding"/>
    <property type="evidence" value="ECO:0007669"/>
    <property type="project" value="UniProtKB-KW"/>
</dbReference>
<dbReference type="GO" id="GO:0016853">
    <property type="term" value="F:isomerase activity"/>
    <property type="evidence" value="ECO:0007669"/>
    <property type="project" value="UniProtKB-ARBA"/>
</dbReference>
<evidence type="ECO:0000313" key="4">
    <source>
        <dbReference type="EMBL" id="BBO73641.1"/>
    </source>
</evidence>
<keyword evidence="2" id="KW-0479">Metal-binding</keyword>
<organism evidence="4 5">
    <name type="scientific">Desulfosarcina widdelii</name>
    <dbReference type="NCBI Taxonomy" id="947919"/>
    <lineage>
        <taxon>Bacteria</taxon>
        <taxon>Pseudomonadati</taxon>
        <taxon>Thermodesulfobacteriota</taxon>
        <taxon>Desulfobacteria</taxon>
        <taxon>Desulfobacterales</taxon>
        <taxon>Desulfosarcinaceae</taxon>
        <taxon>Desulfosarcina</taxon>
    </lineage>
</organism>
<dbReference type="GO" id="GO:0019752">
    <property type="term" value="P:carboxylic acid metabolic process"/>
    <property type="evidence" value="ECO:0007669"/>
    <property type="project" value="UniProtKB-ARBA"/>
</dbReference>
<dbReference type="EMBL" id="AP021875">
    <property type="protein sequence ID" value="BBO73641.1"/>
    <property type="molecule type" value="Genomic_DNA"/>
</dbReference>
<dbReference type="InterPro" id="IPR011234">
    <property type="entry name" value="Fumarylacetoacetase-like_C"/>
</dbReference>
<dbReference type="Gene3D" id="3.90.850.10">
    <property type="entry name" value="Fumarylacetoacetase-like, C-terminal domain"/>
    <property type="match status" value="1"/>
</dbReference>
<dbReference type="PANTHER" id="PTHR11820">
    <property type="entry name" value="ACYLPYRUVASE"/>
    <property type="match status" value="1"/>
</dbReference>
<dbReference type="FunFam" id="3.90.850.10:FF:000002">
    <property type="entry name" value="2-hydroxyhepta-2,4-diene-1,7-dioate isomerase"/>
    <property type="match status" value="1"/>
</dbReference>
<evidence type="ECO:0000313" key="5">
    <source>
        <dbReference type="Proteomes" id="UP000427769"/>
    </source>
</evidence>
<gene>
    <name evidence="4" type="ORF">DSCW_10580</name>
</gene>
<sequence>MIKLPIKNNRETYTVNPGKLIALGLNYHAHIAESVSVKVKGFTTEVPPEPLLFPKTPNVLVGPDAPIVIPAFLKEYGFDELRTDYEAELAVIIGRRCKNVPEADAMDCVLGYTCMNDVSQRNIQNGDRTGWFRGKSLDTFGPIGPLVVLAKDLPDPQNLQIRCRLNGKTVQEGHTSQMIFTIPEIIAFVSKNFTLEVGDIILTGTPSGVGPLHHGDSVEVEIEEIGVLKNTVIDETR</sequence>
<evidence type="ECO:0000256" key="2">
    <source>
        <dbReference type="ARBA" id="ARBA00022723"/>
    </source>
</evidence>
<reference evidence="4 5" key="1">
    <citation type="submission" date="2019-11" db="EMBL/GenBank/DDBJ databases">
        <title>Comparative genomics of hydrocarbon-degrading Desulfosarcina strains.</title>
        <authorList>
            <person name="Watanabe M."/>
            <person name="Kojima H."/>
            <person name="Fukui M."/>
        </authorList>
    </citation>
    <scope>NUCLEOTIDE SEQUENCE [LARGE SCALE GENOMIC DNA]</scope>
    <source>
        <strain evidence="4 5">PP31</strain>
    </source>
</reference>
<feature type="domain" description="Fumarylacetoacetase-like C-terminal" evidence="3">
    <location>
        <begin position="20"/>
        <end position="232"/>
    </location>
</feature>
<keyword evidence="5" id="KW-1185">Reference proteome</keyword>
<dbReference type="AlphaFoldDB" id="A0A5K7Z296"/>
<dbReference type="RefSeq" id="WP_155302732.1">
    <property type="nucleotide sequence ID" value="NZ_AP021875.1"/>
</dbReference>
<dbReference type="Pfam" id="PF01557">
    <property type="entry name" value="FAA_hydrolase"/>
    <property type="match status" value="1"/>
</dbReference>
<dbReference type="GO" id="GO:0018773">
    <property type="term" value="F:acetylpyruvate hydrolase activity"/>
    <property type="evidence" value="ECO:0007669"/>
    <property type="project" value="TreeGrafter"/>
</dbReference>
<dbReference type="SUPFAM" id="SSF56529">
    <property type="entry name" value="FAH"/>
    <property type="match status" value="1"/>
</dbReference>
<dbReference type="PANTHER" id="PTHR11820:SF7">
    <property type="entry name" value="ACYLPYRUVASE FAHD1, MITOCHONDRIAL"/>
    <property type="match status" value="1"/>
</dbReference>
<protein>
    <submittedName>
        <fullName evidence="4">Acylpyruvase</fullName>
    </submittedName>
</protein>
<evidence type="ECO:0000259" key="3">
    <source>
        <dbReference type="Pfam" id="PF01557"/>
    </source>
</evidence>
<dbReference type="InterPro" id="IPR036663">
    <property type="entry name" value="Fumarylacetoacetase_C_sf"/>
</dbReference>
<dbReference type="KEGG" id="dwd:DSCW_10580"/>
<evidence type="ECO:0000256" key="1">
    <source>
        <dbReference type="ARBA" id="ARBA00010211"/>
    </source>
</evidence>
<comment type="similarity">
    <text evidence="1">Belongs to the FAH family.</text>
</comment>
<dbReference type="OrthoDB" id="5197601at2"/>